<dbReference type="InterPro" id="IPR000315">
    <property type="entry name" value="Znf_B-box"/>
</dbReference>
<evidence type="ECO:0000313" key="9">
    <source>
        <dbReference type="RefSeq" id="XP_034066687.1"/>
    </source>
</evidence>
<dbReference type="Gene3D" id="3.30.160.60">
    <property type="entry name" value="Classic Zinc Finger"/>
    <property type="match status" value="1"/>
</dbReference>
<dbReference type="PANTHER" id="PTHR25465">
    <property type="entry name" value="B-BOX DOMAIN CONTAINING"/>
    <property type="match status" value="1"/>
</dbReference>
<evidence type="ECO:0000256" key="6">
    <source>
        <dbReference type="SAM" id="MobiDB-lite"/>
    </source>
</evidence>
<organism evidence="8 9">
    <name type="scientific">Gymnodraco acuticeps</name>
    <name type="common">Antarctic dragonfish</name>
    <dbReference type="NCBI Taxonomy" id="8218"/>
    <lineage>
        <taxon>Eukaryota</taxon>
        <taxon>Metazoa</taxon>
        <taxon>Chordata</taxon>
        <taxon>Craniata</taxon>
        <taxon>Vertebrata</taxon>
        <taxon>Euteleostomi</taxon>
        <taxon>Actinopterygii</taxon>
        <taxon>Neopterygii</taxon>
        <taxon>Teleostei</taxon>
        <taxon>Neoteleostei</taxon>
        <taxon>Acanthomorphata</taxon>
        <taxon>Eupercaria</taxon>
        <taxon>Perciformes</taxon>
        <taxon>Notothenioidei</taxon>
        <taxon>Bathydraconidae</taxon>
        <taxon>Gymnodraco</taxon>
    </lineage>
</organism>
<dbReference type="InterPro" id="IPR051051">
    <property type="entry name" value="E3_ubiq-ligase_TRIM/RNF"/>
</dbReference>
<accession>A0A6P8UL10</accession>
<protein>
    <submittedName>
        <fullName evidence="9 10">Tripartite motif-containing protein 29-like</fullName>
    </submittedName>
</protein>
<evidence type="ECO:0000313" key="11">
    <source>
        <dbReference type="RefSeq" id="XP_034066689.1"/>
    </source>
</evidence>
<evidence type="ECO:0000313" key="8">
    <source>
        <dbReference type="Proteomes" id="UP000515161"/>
    </source>
</evidence>
<gene>
    <name evidence="9 10 11" type="primary">LOC117542917</name>
</gene>
<dbReference type="Gene3D" id="3.30.40.10">
    <property type="entry name" value="Zinc/RING finger domain, C3HC4 (zinc finger)"/>
    <property type="match status" value="1"/>
</dbReference>
<proteinExistence type="predicted"/>
<dbReference type="Proteomes" id="UP000515161">
    <property type="component" value="Unplaced"/>
</dbReference>
<evidence type="ECO:0000256" key="3">
    <source>
        <dbReference type="ARBA" id="ARBA00022833"/>
    </source>
</evidence>
<dbReference type="PANTHER" id="PTHR25465:SF5">
    <property type="entry name" value="E3 UBIQUITIN_ISG15 LIGASE TRIM25-RELATED"/>
    <property type="match status" value="1"/>
</dbReference>
<evidence type="ECO:0000313" key="10">
    <source>
        <dbReference type="RefSeq" id="XP_034066688.1"/>
    </source>
</evidence>
<keyword evidence="2 4" id="KW-0863">Zinc-finger</keyword>
<dbReference type="OrthoDB" id="6105938at2759"/>
<sequence length="262" mass="30269">MSCINRRWDGEKQKKKYSCPHCRQTFKPRPALVISTELAELVEELKKKKKKKKKKNKKKKTEPQAGPSDHFDAGPGDVGCSPTGRKRKTSSLQPHDEDPLKKTKLIEALNVQENMCSQHDKVMEIFCCTDQKCICILCLNDEHKQHYIVSAAAEFTEKKKKLGVSRQNIQQRIQNEEKIVKQFQQEVDAINLSADKAVRESELTCTELVKLIEKRSSDVTQKIKSQQEYEVSRVKEIQETLQKDISDLRSKDTELEKTLQNR</sequence>
<evidence type="ECO:0000256" key="5">
    <source>
        <dbReference type="SAM" id="Coils"/>
    </source>
</evidence>
<dbReference type="Pfam" id="PF00643">
    <property type="entry name" value="zf-B_box"/>
    <property type="match status" value="1"/>
</dbReference>
<dbReference type="SUPFAM" id="SSF57845">
    <property type="entry name" value="B-box zinc-binding domain"/>
    <property type="match status" value="1"/>
</dbReference>
<feature type="domain" description="B box-type" evidence="7">
    <location>
        <begin position="111"/>
        <end position="151"/>
    </location>
</feature>
<dbReference type="InterPro" id="IPR013083">
    <property type="entry name" value="Znf_RING/FYVE/PHD"/>
</dbReference>
<name>A0A6P8UL10_GYMAC</name>
<dbReference type="AlphaFoldDB" id="A0A6P8UL10"/>
<dbReference type="CDD" id="cd19769">
    <property type="entry name" value="Bbox2_TRIM16-like"/>
    <property type="match status" value="1"/>
</dbReference>
<dbReference type="Pfam" id="PF25600">
    <property type="entry name" value="TRIM_CC"/>
    <property type="match status" value="1"/>
</dbReference>
<reference evidence="9 10" key="1">
    <citation type="submission" date="2025-04" db="UniProtKB">
        <authorList>
            <consortium name="RefSeq"/>
        </authorList>
    </citation>
    <scope>IDENTIFICATION</scope>
</reference>
<evidence type="ECO:0000256" key="2">
    <source>
        <dbReference type="ARBA" id="ARBA00022771"/>
    </source>
</evidence>
<evidence type="ECO:0000259" key="7">
    <source>
        <dbReference type="PROSITE" id="PS50119"/>
    </source>
</evidence>
<keyword evidence="3" id="KW-0862">Zinc</keyword>
<dbReference type="GeneID" id="117542917"/>
<dbReference type="RefSeq" id="XP_034066689.1">
    <property type="nucleotide sequence ID" value="XM_034210798.1"/>
</dbReference>
<feature type="region of interest" description="Disordered" evidence="6">
    <location>
        <begin position="47"/>
        <end position="101"/>
    </location>
</feature>
<keyword evidence="8" id="KW-1185">Reference proteome</keyword>
<dbReference type="RefSeq" id="XP_034066687.1">
    <property type="nucleotide sequence ID" value="XM_034210796.1"/>
</dbReference>
<dbReference type="PROSITE" id="PS50119">
    <property type="entry name" value="ZF_BBOX"/>
    <property type="match status" value="1"/>
</dbReference>
<evidence type="ECO:0000256" key="4">
    <source>
        <dbReference type="PROSITE-ProRule" id="PRU00024"/>
    </source>
</evidence>
<dbReference type="SMART" id="SM00336">
    <property type="entry name" value="BBOX"/>
    <property type="match status" value="1"/>
</dbReference>
<feature type="coiled-coil region" evidence="5">
    <location>
        <begin position="166"/>
        <end position="200"/>
    </location>
</feature>
<keyword evidence="1" id="KW-0479">Metal-binding</keyword>
<keyword evidence="5" id="KW-0175">Coiled coil</keyword>
<dbReference type="RefSeq" id="XP_034066688.1">
    <property type="nucleotide sequence ID" value="XM_034210797.1"/>
</dbReference>
<dbReference type="KEGG" id="gacu:117542917"/>
<dbReference type="InterPro" id="IPR058030">
    <property type="entry name" value="TRIM8/14/16/25/29/45/65_CC"/>
</dbReference>
<dbReference type="GO" id="GO:0008270">
    <property type="term" value="F:zinc ion binding"/>
    <property type="evidence" value="ECO:0007669"/>
    <property type="project" value="UniProtKB-KW"/>
</dbReference>
<evidence type="ECO:0000256" key="1">
    <source>
        <dbReference type="ARBA" id="ARBA00022723"/>
    </source>
</evidence>
<feature type="compositionally biased region" description="Basic residues" evidence="6">
    <location>
        <begin position="47"/>
        <end position="60"/>
    </location>
</feature>